<dbReference type="Pfam" id="PF02782">
    <property type="entry name" value="FGGY_C"/>
    <property type="match status" value="1"/>
</dbReference>
<dbReference type="EMBL" id="BIFS01000001">
    <property type="protein sequence ID" value="GCE16249.1"/>
    <property type="molecule type" value="Genomic_DNA"/>
</dbReference>
<evidence type="ECO:0000313" key="3">
    <source>
        <dbReference type="Proteomes" id="UP000287188"/>
    </source>
</evidence>
<dbReference type="AlphaFoldDB" id="A0A402AAW2"/>
<reference evidence="3" key="1">
    <citation type="submission" date="2018-12" db="EMBL/GenBank/DDBJ databases">
        <title>Tengunoibacter tsumagoiensis gen. nov., sp. nov., Dictyobacter kobayashii sp. nov., D. alpinus sp. nov., and D. joshuensis sp. nov. and description of Dictyobacteraceae fam. nov. within the order Ktedonobacterales isolated from Tengu-no-mugimeshi.</title>
        <authorList>
            <person name="Wang C.M."/>
            <person name="Zheng Y."/>
            <person name="Sakai Y."/>
            <person name="Toyoda A."/>
            <person name="Minakuchi Y."/>
            <person name="Abe K."/>
            <person name="Yokota A."/>
            <person name="Yabe S."/>
        </authorList>
    </citation>
    <scope>NUCLEOTIDE SEQUENCE [LARGE SCALE GENOMIC DNA]</scope>
    <source>
        <strain evidence="3">Uno11</strain>
    </source>
</reference>
<evidence type="ECO:0000313" key="2">
    <source>
        <dbReference type="EMBL" id="GCE16249.1"/>
    </source>
</evidence>
<sequence>MPRQIQQYCQQTGQAIPRTEGEIFRCIAESLALRYRFVLEHIEDLVLKRFSGLHIVGGGSQNTLLCQYTANALGRAVWAGPVEATAIGNLLVQYISLGYLENLQQARYLVRQSFPIHTYQPYQVSQWDDAYTRFLQVIQA</sequence>
<dbReference type="Proteomes" id="UP000287188">
    <property type="component" value="Unassembled WGS sequence"/>
</dbReference>
<accession>A0A402AAW2</accession>
<dbReference type="InterPro" id="IPR018485">
    <property type="entry name" value="FGGY_C"/>
</dbReference>
<proteinExistence type="predicted"/>
<protein>
    <recommendedName>
        <fullName evidence="1">Carbohydrate kinase FGGY C-terminal domain-containing protein</fullName>
    </recommendedName>
</protein>
<feature type="domain" description="Carbohydrate kinase FGGY C-terminal" evidence="1">
    <location>
        <begin position="12"/>
        <end position="96"/>
    </location>
</feature>
<gene>
    <name evidence="2" type="ORF">KDK_00490</name>
</gene>
<dbReference type="SUPFAM" id="SSF53067">
    <property type="entry name" value="Actin-like ATPase domain"/>
    <property type="match status" value="1"/>
</dbReference>
<comment type="caution">
    <text evidence="2">The sequence shown here is derived from an EMBL/GenBank/DDBJ whole genome shotgun (WGS) entry which is preliminary data.</text>
</comment>
<dbReference type="Gene3D" id="3.30.420.40">
    <property type="match status" value="1"/>
</dbReference>
<dbReference type="InterPro" id="IPR043129">
    <property type="entry name" value="ATPase_NBD"/>
</dbReference>
<dbReference type="GO" id="GO:0016301">
    <property type="term" value="F:kinase activity"/>
    <property type="evidence" value="ECO:0007669"/>
    <property type="project" value="InterPro"/>
</dbReference>
<name>A0A402AAW2_9CHLR</name>
<keyword evidence="3" id="KW-1185">Reference proteome</keyword>
<evidence type="ECO:0000259" key="1">
    <source>
        <dbReference type="Pfam" id="PF02782"/>
    </source>
</evidence>
<dbReference type="GO" id="GO:0005975">
    <property type="term" value="P:carbohydrate metabolic process"/>
    <property type="evidence" value="ECO:0007669"/>
    <property type="project" value="InterPro"/>
</dbReference>
<organism evidence="2 3">
    <name type="scientific">Dictyobacter kobayashii</name>
    <dbReference type="NCBI Taxonomy" id="2014872"/>
    <lineage>
        <taxon>Bacteria</taxon>
        <taxon>Bacillati</taxon>
        <taxon>Chloroflexota</taxon>
        <taxon>Ktedonobacteria</taxon>
        <taxon>Ktedonobacterales</taxon>
        <taxon>Dictyobacteraceae</taxon>
        <taxon>Dictyobacter</taxon>
    </lineage>
</organism>